<reference evidence="1 2" key="1">
    <citation type="submission" date="2023-01" db="EMBL/GenBank/DDBJ databases">
        <title>Sporosarcina sp. nov., isolated from Korean tranditional fermented seafood 'Jeotgal'.</title>
        <authorList>
            <person name="Yang A.-I."/>
        </authorList>
    </citation>
    <scope>NUCLEOTIDE SEQUENCE [LARGE SCALE GENOMIC DNA]</scope>
    <source>
        <strain evidence="1 2">B2O-1</strain>
    </source>
</reference>
<sequence>MTHKTASEWLGNQGLSHTEIDFIETILTYTSTAKMLGNKLTEINQTVHKSFPDKKVEIDPNLTFMQFESLLRKNGIFIDVNDLLNRYKTQGLCSELCNQLLYNQLKKQ</sequence>
<gene>
    <name evidence="1" type="ORF">PGH26_08645</name>
</gene>
<keyword evidence="2" id="KW-1185">Reference proteome</keyword>
<organism evidence="1 2">
    <name type="scientific">Sporosarcina jeotgali</name>
    <dbReference type="NCBI Taxonomy" id="3020056"/>
    <lineage>
        <taxon>Bacteria</taxon>
        <taxon>Bacillati</taxon>
        <taxon>Bacillota</taxon>
        <taxon>Bacilli</taxon>
        <taxon>Bacillales</taxon>
        <taxon>Caryophanaceae</taxon>
        <taxon>Sporosarcina</taxon>
    </lineage>
</organism>
<proteinExistence type="predicted"/>
<accession>A0ABZ0KSD5</accession>
<dbReference type="EMBL" id="CP116341">
    <property type="protein sequence ID" value="WOV83010.1"/>
    <property type="molecule type" value="Genomic_DNA"/>
</dbReference>
<evidence type="ECO:0000313" key="2">
    <source>
        <dbReference type="Proteomes" id="UP001303532"/>
    </source>
</evidence>
<dbReference type="Proteomes" id="UP001303532">
    <property type="component" value="Chromosome"/>
</dbReference>
<name>A0ABZ0KSD5_9BACL</name>
<dbReference type="RefSeq" id="WP_323690681.1">
    <property type="nucleotide sequence ID" value="NZ_CP116341.1"/>
</dbReference>
<protein>
    <submittedName>
        <fullName evidence="1">Uncharacterized protein</fullName>
    </submittedName>
</protein>
<evidence type="ECO:0000313" key="1">
    <source>
        <dbReference type="EMBL" id="WOV83010.1"/>
    </source>
</evidence>